<keyword evidence="3" id="KW-0964">Secreted</keyword>
<dbReference type="PANTHER" id="PTHR11610">
    <property type="entry name" value="LIPASE"/>
    <property type="match status" value="1"/>
</dbReference>
<dbReference type="Proteomes" id="UP000037510">
    <property type="component" value="Unassembled WGS sequence"/>
</dbReference>
<evidence type="ECO:0000256" key="4">
    <source>
        <dbReference type="RuleBase" id="RU004262"/>
    </source>
</evidence>
<name>A0A0L7LP71_OPEBR</name>
<keyword evidence="7" id="KW-1185">Reference proteome</keyword>
<comment type="caution">
    <text evidence="6">The sequence shown here is derived from an EMBL/GenBank/DDBJ whole genome shotgun (WGS) entry which is preliminary data.</text>
</comment>
<feature type="non-terminal residue" evidence="6">
    <location>
        <position position="1"/>
    </location>
</feature>
<evidence type="ECO:0000256" key="2">
    <source>
        <dbReference type="ARBA" id="ARBA00010701"/>
    </source>
</evidence>
<evidence type="ECO:0000313" key="7">
    <source>
        <dbReference type="Proteomes" id="UP000037510"/>
    </source>
</evidence>
<dbReference type="PRINTS" id="PR00821">
    <property type="entry name" value="TAGLIPASE"/>
</dbReference>
<dbReference type="GO" id="GO:0016298">
    <property type="term" value="F:lipase activity"/>
    <property type="evidence" value="ECO:0007669"/>
    <property type="project" value="InterPro"/>
</dbReference>
<feature type="domain" description="Lipase" evidence="5">
    <location>
        <begin position="7"/>
        <end position="75"/>
    </location>
</feature>
<reference evidence="6 7" key="1">
    <citation type="journal article" date="2015" name="Genome Biol. Evol.">
        <title>The genome of winter moth (Operophtera brumata) provides a genomic perspective on sexual dimorphism and phenology.</title>
        <authorList>
            <person name="Derks M.F."/>
            <person name="Smit S."/>
            <person name="Salis L."/>
            <person name="Schijlen E."/>
            <person name="Bossers A."/>
            <person name="Mateman C."/>
            <person name="Pijl A.S."/>
            <person name="de Ridder D."/>
            <person name="Groenen M.A."/>
            <person name="Visser M.E."/>
            <person name="Megens H.J."/>
        </authorList>
    </citation>
    <scope>NUCLEOTIDE SEQUENCE [LARGE SCALE GENOMIC DNA]</scope>
    <source>
        <strain evidence="6">WM2013NL</strain>
        <tissue evidence="6">Head and thorax</tissue>
    </source>
</reference>
<organism evidence="6 7">
    <name type="scientific">Operophtera brumata</name>
    <name type="common">Winter moth</name>
    <name type="synonym">Phalaena brumata</name>
    <dbReference type="NCBI Taxonomy" id="104452"/>
    <lineage>
        <taxon>Eukaryota</taxon>
        <taxon>Metazoa</taxon>
        <taxon>Ecdysozoa</taxon>
        <taxon>Arthropoda</taxon>
        <taxon>Hexapoda</taxon>
        <taxon>Insecta</taxon>
        <taxon>Pterygota</taxon>
        <taxon>Neoptera</taxon>
        <taxon>Endopterygota</taxon>
        <taxon>Lepidoptera</taxon>
        <taxon>Glossata</taxon>
        <taxon>Ditrysia</taxon>
        <taxon>Geometroidea</taxon>
        <taxon>Geometridae</taxon>
        <taxon>Larentiinae</taxon>
        <taxon>Operophtera</taxon>
    </lineage>
</organism>
<accession>A0A0L7LP71</accession>
<dbReference type="InterPro" id="IPR013818">
    <property type="entry name" value="Lipase"/>
</dbReference>
<evidence type="ECO:0000259" key="5">
    <source>
        <dbReference type="Pfam" id="PF00151"/>
    </source>
</evidence>
<dbReference type="SUPFAM" id="SSF53474">
    <property type="entry name" value="alpha/beta-Hydrolases"/>
    <property type="match status" value="2"/>
</dbReference>
<comment type="subcellular location">
    <subcellularLocation>
        <location evidence="1">Secreted</location>
    </subcellularLocation>
</comment>
<dbReference type="InterPro" id="IPR029058">
    <property type="entry name" value="AB_hydrolase_fold"/>
</dbReference>
<sequence length="466" mass="50425">MVNNGLDPKNIHLVGHSLGAHISAFACKRFTELTGLKVGRLTGLDPAGPCFSHVDDNLRLKETDADFVDAIHTDGGVHSRAVALFAESVTARDAFPALRCEDYDQFKKGQCSSDVSLMGLAAVNGTRGLFYLQTNEAEPYGAYKAGMKYVNRDGVVKNVFGCVSNDIWIRLCNESNVLTEDSNIKQTYYASSNVKKLIGVDYEEVEGASEPDLDSLSLDFICPSVARLLPATPGYDPKSELVMFMHGFTDNPDSTNFQTVNEAFQSIGHYNILALDASSLIRWLYLRSTTYVRFIGQRLGEALAAMVNNGLEPKNIHLVGHSLGAHIAAFACKQFTNLTGLKVGRLTGLDPAGPCFSQVDDNLRLNATDADFVDAIHTDGGVYGMNEATAQVDYFPNGGSQQPNCTSESCSHSRVVTLFADLMGLGAVSGTRGLFYLQTNGAEPYGAYKAGLKYVNRDGVVKNLFG</sequence>
<evidence type="ECO:0000313" key="6">
    <source>
        <dbReference type="EMBL" id="KOB77220.1"/>
    </source>
</evidence>
<dbReference type="AlphaFoldDB" id="A0A0L7LP71"/>
<protein>
    <submittedName>
        <fullName evidence="6">Putative lipase</fullName>
    </submittedName>
</protein>
<feature type="non-terminal residue" evidence="6">
    <location>
        <position position="466"/>
    </location>
</feature>
<dbReference type="GO" id="GO:0005615">
    <property type="term" value="C:extracellular space"/>
    <property type="evidence" value="ECO:0007669"/>
    <property type="project" value="TreeGrafter"/>
</dbReference>
<feature type="domain" description="Lipase" evidence="5">
    <location>
        <begin position="238"/>
        <end position="409"/>
    </location>
</feature>
<dbReference type="GO" id="GO:0016042">
    <property type="term" value="P:lipid catabolic process"/>
    <property type="evidence" value="ECO:0007669"/>
    <property type="project" value="TreeGrafter"/>
</dbReference>
<comment type="similarity">
    <text evidence="2 4">Belongs to the AB hydrolase superfamily. Lipase family.</text>
</comment>
<dbReference type="Pfam" id="PF00151">
    <property type="entry name" value="Lipase"/>
    <property type="match status" value="3"/>
</dbReference>
<evidence type="ECO:0000256" key="1">
    <source>
        <dbReference type="ARBA" id="ARBA00004613"/>
    </source>
</evidence>
<gene>
    <name evidence="6" type="ORF">OBRU01_04611</name>
</gene>
<dbReference type="PANTHER" id="PTHR11610:SF173">
    <property type="entry name" value="LIPASE DOMAIN-CONTAINING PROTEIN-RELATED"/>
    <property type="match status" value="1"/>
</dbReference>
<dbReference type="STRING" id="104452.A0A0L7LP71"/>
<feature type="domain" description="Lipase" evidence="5">
    <location>
        <begin position="78"/>
        <end position="140"/>
    </location>
</feature>
<evidence type="ECO:0000256" key="3">
    <source>
        <dbReference type="ARBA" id="ARBA00022525"/>
    </source>
</evidence>
<dbReference type="Gene3D" id="3.40.50.1820">
    <property type="entry name" value="alpha/beta hydrolase"/>
    <property type="match status" value="3"/>
</dbReference>
<dbReference type="EMBL" id="JTDY01000429">
    <property type="protein sequence ID" value="KOB77220.1"/>
    <property type="molecule type" value="Genomic_DNA"/>
</dbReference>
<dbReference type="InterPro" id="IPR000734">
    <property type="entry name" value="TAG_lipase"/>
</dbReference>
<proteinExistence type="inferred from homology"/>